<keyword evidence="2 8" id="KW-0349">Heme</keyword>
<feature type="chain" id="PRO_5042944364" evidence="10">
    <location>
        <begin position="35"/>
        <end position="270"/>
    </location>
</feature>
<comment type="cofactor">
    <cofactor evidence="8">
        <name>heme c</name>
        <dbReference type="ChEBI" id="CHEBI:61717"/>
    </cofactor>
    <text evidence="8">Binds 1 heme c group covalently per subunit.</text>
</comment>
<evidence type="ECO:0000256" key="5">
    <source>
        <dbReference type="ARBA" id="ARBA00022989"/>
    </source>
</evidence>
<dbReference type="PROSITE" id="PS51007">
    <property type="entry name" value="CYTC"/>
    <property type="match status" value="1"/>
</dbReference>
<evidence type="ECO:0000259" key="11">
    <source>
        <dbReference type="PROSITE" id="PS51007"/>
    </source>
</evidence>
<keyword evidence="5 9" id="KW-1133">Transmembrane helix</keyword>
<evidence type="ECO:0000256" key="8">
    <source>
        <dbReference type="PIRSR" id="PIRSR602326-1"/>
    </source>
</evidence>
<feature type="signal peptide" evidence="10">
    <location>
        <begin position="1"/>
        <end position="34"/>
    </location>
</feature>
<evidence type="ECO:0000256" key="2">
    <source>
        <dbReference type="ARBA" id="ARBA00022617"/>
    </source>
</evidence>
<dbReference type="InterPro" id="IPR009056">
    <property type="entry name" value="Cyt_c-like_dom"/>
</dbReference>
<dbReference type="PANTHER" id="PTHR10266:SF3">
    <property type="entry name" value="CYTOCHROME C1, HEME PROTEIN, MITOCHONDRIAL"/>
    <property type="match status" value="1"/>
</dbReference>
<dbReference type="GO" id="GO:0016020">
    <property type="term" value="C:membrane"/>
    <property type="evidence" value="ECO:0007669"/>
    <property type="project" value="UniProtKB-SubCell"/>
</dbReference>
<dbReference type="EMBL" id="JAUORK010000014">
    <property type="protein sequence ID" value="MDO6672678.1"/>
    <property type="molecule type" value="Genomic_DNA"/>
</dbReference>
<feature type="transmembrane region" description="Helical" evidence="9">
    <location>
        <begin position="243"/>
        <end position="261"/>
    </location>
</feature>
<dbReference type="Proteomes" id="UP001170481">
    <property type="component" value="Unassembled WGS sequence"/>
</dbReference>
<feature type="binding site" description="covalent" evidence="8">
    <location>
        <position position="65"/>
    </location>
    <ligand>
        <name>heme c</name>
        <dbReference type="ChEBI" id="CHEBI:61717"/>
    </ligand>
</feature>
<evidence type="ECO:0000256" key="7">
    <source>
        <dbReference type="ARBA" id="ARBA00023136"/>
    </source>
</evidence>
<feature type="binding site" description="covalent" evidence="8">
    <location>
        <position position="68"/>
    </location>
    <ligand>
        <name>heme c</name>
        <dbReference type="ChEBI" id="CHEBI:61717"/>
    </ligand>
</feature>
<proteinExistence type="predicted"/>
<dbReference type="GO" id="GO:0046872">
    <property type="term" value="F:metal ion binding"/>
    <property type="evidence" value="ECO:0007669"/>
    <property type="project" value="UniProtKB-KW"/>
</dbReference>
<accession>A0AAP4U2C3</accession>
<evidence type="ECO:0000256" key="10">
    <source>
        <dbReference type="SAM" id="SignalP"/>
    </source>
</evidence>
<gene>
    <name evidence="12" type="ORF">Q4535_11180</name>
</gene>
<feature type="domain" description="Cytochrome c" evidence="11">
    <location>
        <begin position="52"/>
        <end position="236"/>
    </location>
</feature>
<keyword evidence="4 8" id="KW-0479">Metal-binding</keyword>
<dbReference type="SUPFAM" id="SSF46626">
    <property type="entry name" value="Cytochrome c"/>
    <property type="match status" value="1"/>
</dbReference>
<evidence type="ECO:0000313" key="12">
    <source>
        <dbReference type="EMBL" id="MDO6672678.1"/>
    </source>
</evidence>
<evidence type="ECO:0000256" key="4">
    <source>
        <dbReference type="ARBA" id="ARBA00022723"/>
    </source>
</evidence>
<evidence type="ECO:0000256" key="6">
    <source>
        <dbReference type="ARBA" id="ARBA00023004"/>
    </source>
</evidence>
<dbReference type="Gene3D" id="1.10.760.10">
    <property type="entry name" value="Cytochrome c-like domain"/>
    <property type="match status" value="1"/>
</dbReference>
<protein>
    <submittedName>
        <fullName evidence="12">Cytochrome c1</fullName>
    </submittedName>
</protein>
<dbReference type="PANTHER" id="PTHR10266">
    <property type="entry name" value="CYTOCHROME C1"/>
    <property type="match status" value="1"/>
</dbReference>
<comment type="subcellular location">
    <subcellularLocation>
        <location evidence="1">Membrane</location>
    </subcellularLocation>
</comment>
<sequence>MSALMGGSRKWLKRGLAAGLLAVVSLMGSGMVSAASSAVPLEAMEPDLHDQPSLQRGMQLYTNYCLGCHSLQYQRYSRAAEDLGMPEDLVEQYLILSPALKINDTMRTGMQKEDAAGWFGTPPPDLSLEARLRGTDWIYTYLKSFYRDASRPWGVNNAVFPQVGMPHVLESLQGVQEKVCGQSDLAVAGTEMDPGTGRYASCDILEITQPGSMTAGEFDQAMWDLTNFLAYVGEPSRLKAESMAPKVLIFILIFTLLAYLLKKEYWRDIH</sequence>
<evidence type="ECO:0000256" key="1">
    <source>
        <dbReference type="ARBA" id="ARBA00004370"/>
    </source>
</evidence>
<keyword evidence="3 9" id="KW-0812">Transmembrane</keyword>
<dbReference type="GO" id="GO:0009055">
    <property type="term" value="F:electron transfer activity"/>
    <property type="evidence" value="ECO:0007669"/>
    <property type="project" value="InterPro"/>
</dbReference>
<dbReference type="InterPro" id="IPR002326">
    <property type="entry name" value="Cyt_c1"/>
</dbReference>
<keyword evidence="7 9" id="KW-0472">Membrane</keyword>
<feature type="binding site" description="covalent" evidence="8">
    <location>
        <position position="69"/>
    </location>
    <ligand>
        <name>heme c</name>
        <dbReference type="ChEBI" id="CHEBI:61717"/>
    </ligand>
</feature>
<dbReference type="AlphaFoldDB" id="A0AAP4U2C3"/>
<organism evidence="12 13">
    <name type="scientific">Cobetia amphilecti</name>
    <dbReference type="NCBI Taxonomy" id="1055104"/>
    <lineage>
        <taxon>Bacteria</taxon>
        <taxon>Pseudomonadati</taxon>
        <taxon>Pseudomonadota</taxon>
        <taxon>Gammaproteobacteria</taxon>
        <taxon>Oceanospirillales</taxon>
        <taxon>Halomonadaceae</taxon>
        <taxon>Cobetia</taxon>
    </lineage>
</organism>
<evidence type="ECO:0000313" key="13">
    <source>
        <dbReference type="Proteomes" id="UP001170481"/>
    </source>
</evidence>
<keyword evidence="10" id="KW-0732">Signal</keyword>
<evidence type="ECO:0000256" key="3">
    <source>
        <dbReference type="ARBA" id="ARBA00022692"/>
    </source>
</evidence>
<name>A0AAP4U2C3_9GAMM</name>
<keyword evidence="6 8" id="KW-0408">Iron</keyword>
<evidence type="ECO:0000256" key="9">
    <source>
        <dbReference type="SAM" id="Phobius"/>
    </source>
</evidence>
<reference evidence="12" key="1">
    <citation type="submission" date="2023-07" db="EMBL/GenBank/DDBJ databases">
        <title>Genome content predicts the carbon catabolic preferences of heterotrophic bacteria.</title>
        <authorList>
            <person name="Gralka M."/>
        </authorList>
    </citation>
    <scope>NUCLEOTIDE SEQUENCE</scope>
    <source>
        <strain evidence="12">C2R13</strain>
    </source>
</reference>
<comment type="caution">
    <text evidence="12">The sequence shown here is derived from an EMBL/GenBank/DDBJ whole genome shotgun (WGS) entry which is preliminary data.</text>
</comment>
<dbReference type="Pfam" id="PF02167">
    <property type="entry name" value="Cytochrom_C1"/>
    <property type="match status" value="2"/>
</dbReference>
<dbReference type="RefSeq" id="WP_303594270.1">
    <property type="nucleotide sequence ID" value="NZ_JAUORK010000014.1"/>
</dbReference>
<dbReference type="InterPro" id="IPR036909">
    <property type="entry name" value="Cyt_c-like_dom_sf"/>
</dbReference>
<dbReference type="GO" id="GO:0020037">
    <property type="term" value="F:heme binding"/>
    <property type="evidence" value="ECO:0007669"/>
    <property type="project" value="InterPro"/>
</dbReference>